<dbReference type="AlphaFoldDB" id="A0A1I0H248"/>
<sequence>MDYPKSVPNVGLVNGKFVDEDAAAGVVGSLIPSTWGNAVTDEILAVIKAAGITPSEGDSAQMLKAIRMVGAGVVGSIRNGKMVLTAAATSAVFSADEVILEAALGGESYRLANFNKTLNLNTVGAGGMSSGTAPSSGFVAIYAIYNPSAGTSALLAVNATATAAPEVCSQANMPAGFLASALISVWPTNSNGQLVIGRQSDRSITLAPTVALSSTSNQATYLQLSLSSIIPKNATHVGGLINLTASASAGIALGMSPDTTNSGMSDYLANVLQRIASFTDIPLASPQNIYYIASCGATPSTVITINRYRF</sequence>
<dbReference type="EMBL" id="FOHW01000024">
    <property type="protein sequence ID" value="SET76769.1"/>
    <property type="molecule type" value="Genomic_DNA"/>
</dbReference>
<evidence type="ECO:0008006" key="3">
    <source>
        <dbReference type="Google" id="ProtNLM"/>
    </source>
</evidence>
<organism evidence="1 2">
    <name type="scientific">Pseudomonas graminis</name>
    <dbReference type="NCBI Taxonomy" id="158627"/>
    <lineage>
        <taxon>Bacteria</taxon>
        <taxon>Pseudomonadati</taxon>
        <taxon>Pseudomonadota</taxon>
        <taxon>Gammaproteobacteria</taxon>
        <taxon>Pseudomonadales</taxon>
        <taxon>Pseudomonadaceae</taxon>
        <taxon>Pseudomonas</taxon>
    </lineage>
</organism>
<gene>
    <name evidence="1" type="ORF">SAMN05216197_12472</name>
</gene>
<name>A0A1I0H248_9PSED</name>
<dbReference type="RefSeq" id="WP_217648315.1">
    <property type="nucleotide sequence ID" value="NZ_FOHW01000024.1"/>
</dbReference>
<reference evidence="1 2" key="1">
    <citation type="submission" date="2016-10" db="EMBL/GenBank/DDBJ databases">
        <authorList>
            <person name="de Groot N.N."/>
        </authorList>
    </citation>
    <scope>NUCLEOTIDE SEQUENCE [LARGE SCALE GENOMIC DNA]</scope>
    <source>
        <strain evidence="1 2">DSM 11363</strain>
    </source>
</reference>
<evidence type="ECO:0000313" key="2">
    <source>
        <dbReference type="Proteomes" id="UP000182332"/>
    </source>
</evidence>
<dbReference type="Proteomes" id="UP000182332">
    <property type="component" value="Unassembled WGS sequence"/>
</dbReference>
<accession>A0A1I0H248</accession>
<protein>
    <recommendedName>
        <fullName evidence="3">Phage tail protein</fullName>
    </recommendedName>
</protein>
<proteinExistence type="predicted"/>
<evidence type="ECO:0000313" key="1">
    <source>
        <dbReference type="EMBL" id="SET76769.1"/>
    </source>
</evidence>